<dbReference type="RefSeq" id="WP_231161073.1">
    <property type="nucleotide sequence ID" value="NZ_JAJNRV010000010.1"/>
</dbReference>
<feature type="transmembrane region" description="Helical" evidence="1">
    <location>
        <begin position="17"/>
        <end position="37"/>
    </location>
</feature>
<dbReference type="Proteomes" id="UP001455709">
    <property type="component" value="Unassembled WGS sequence"/>
</dbReference>
<evidence type="ECO:0000313" key="2">
    <source>
        <dbReference type="EMBL" id="MEO2218399.1"/>
    </source>
</evidence>
<gene>
    <name evidence="2" type="ORF">ABGV49_15150</name>
</gene>
<comment type="caution">
    <text evidence="2">The sequence shown here is derived from an EMBL/GenBank/DDBJ whole genome shotgun (WGS) entry which is preliminary data.</text>
</comment>
<evidence type="ECO:0008006" key="4">
    <source>
        <dbReference type="Google" id="ProtNLM"/>
    </source>
</evidence>
<sequence length="62" mass="6532">MSIPDGFHKQVCERESFVFLAALAGAATAGSGVGALGDGRAMARIARLRNNMISTLHFVNLL</sequence>
<evidence type="ECO:0000313" key="3">
    <source>
        <dbReference type="Proteomes" id="UP001455709"/>
    </source>
</evidence>
<organism evidence="2 3">
    <name type="scientific">Chromobacterium vaccinii</name>
    <dbReference type="NCBI Taxonomy" id="1108595"/>
    <lineage>
        <taxon>Bacteria</taxon>
        <taxon>Pseudomonadati</taxon>
        <taxon>Pseudomonadota</taxon>
        <taxon>Betaproteobacteria</taxon>
        <taxon>Neisseriales</taxon>
        <taxon>Chromobacteriaceae</taxon>
        <taxon>Chromobacterium</taxon>
    </lineage>
</organism>
<keyword evidence="1" id="KW-1133">Transmembrane helix</keyword>
<reference evidence="2 3" key="1">
    <citation type="submission" date="2024-05" db="EMBL/GenBank/DDBJ databases">
        <authorList>
            <person name="De Oliveira J.P."/>
            <person name="Noriler S.A."/>
            <person name="De Oliveira A.G."/>
            <person name="Sipoli D.S."/>
        </authorList>
    </citation>
    <scope>NUCLEOTIDE SEQUENCE [LARGE SCALE GENOMIC DNA]</scope>
    <source>
        <strain evidence="2 3">LABIM189</strain>
    </source>
</reference>
<evidence type="ECO:0000256" key="1">
    <source>
        <dbReference type="SAM" id="Phobius"/>
    </source>
</evidence>
<keyword evidence="3" id="KW-1185">Reference proteome</keyword>
<accession>A0ABV0FE95</accession>
<protein>
    <recommendedName>
        <fullName evidence="4">ESPR domain-containing protein</fullName>
    </recommendedName>
</protein>
<dbReference type="EMBL" id="JBDOJC010000001">
    <property type="protein sequence ID" value="MEO2218399.1"/>
    <property type="molecule type" value="Genomic_DNA"/>
</dbReference>
<keyword evidence="1" id="KW-0472">Membrane</keyword>
<keyword evidence="1" id="KW-0812">Transmembrane</keyword>
<name>A0ABV0FE95_9NEIS</name>
<proteinExistence type="predicted"/>